<organism evidence="2 3">
    <name type="scientific">Rhamnella rubrinervis</name>
    <dbReference type="NCBI Taxonomy" id="2594499"/>
    <lineage>
        <taxon>Eukaryota</taxon>
        <taxon>Viridiplantae</taxon>
        <taxon>Streptophyta</taxon>
        <taxon>Embryophyta</taxon>
        <taxon>Tracheophyta</taxon>
        <taxon>Spermatophyta</taxon>
        <taxon>Magnoliopsida</taxon>
        <taxon>eudicotyledons</taxon>
        <taxon>Gunneridae</taxon>
        <taxon>Pentapetalae</taxon>
        <taxon>rosids</taxon>
        <taxon>fabids</taxon>
        <taxon>Rosales</taxon>
        <taxon>Rhamnaceae</taxon>
        <taxon>rhamnoid group</taxon>
        <taxon>Rhamneae</taxon>
        <taxon>Rhamnella</taxon>
    </lineage>
</organism>
<evidence type="ECO:0000313" key="3">
    <source>
        <dbReference type="Proteomes" id="UP000796880"/>
    </source>
</evidence>
<dbReference type="EMBL" id="VOIH02000002">
    <property type="protein sequence ID" value="KAF3453132.1"/>
    <property type="molecule type" value="Genomic_DNA"/>
</dbReference>
<keyword evidence="3" id="KW-1185">Reference proteome</keyword>
<dbReference type="AlphaFoldDB" id="A0A8K0HI77"/>
<comment type="caution">
    <text evidence="2">The sequence shown here is derived from an EMBL/GenBank/DDBJ whole genome shotgun (WGS) entry which is preliminary data.</text>
</comment>
<name>A0A8K0HI77_9ROSA</name>
<gene>
    <name evidence="2" type="ORF">FNV43_RR03567</name>
</gene>
<evidence type="ECO:0000256" key="1">
    <source>
        <dbReference type="SAM" id="MobiDB-lite"/>
    </source>
</evidence>
<reference evidence="2" key="1">
    <citation type="submission" date="2020-03" db="EMBL/GenBank/DDBJ databases">
        <title>A high-quality chromosome-level genome assembly of a woody plant with both climbing and erect habits, Rhamnella rubrinervis.</title>
        <authorList>
            <person name="Lu Z."/>
            <person name="Yang Y."/>
            <person name="Zhu X."/>
            <person name="Sun Y."/>
        </authorList>
    </citation>
    <scope>NUCLEOTIDE SEQUENCE</scope>
    <source>
        <strain evidence="2">BYM</strain>
        <tissue evidence="2">Leaf</tissue>
    </source>
</reference>
<protein>
    <submittedName>
        <fullName evidence="2">Uncharacterized protein</fullName>
    </submittedName>
</protein>
<dbReference type="Proteomes" id="UP000796880">
    <property type="component" value="Unassembled WGS sequence"/>
</dbReference>
<sequence>MRRAKKFDGLNLRGGNKDDVLPTTAVEKPSKGFNLGPKEARNFKESLGVTRWVLAVEVERKKNKEANVMEEITRG</sequence>
<evidence type="ECO:0000313" key="2">
    <source>
        <dbReference type="EMBL" id="KAF3453132.1"/>
    </source>
</evidence>
<feature type="region of interest" description="Disordered" evidence="1">
    <location>
        <begin position="1"/>
        <end position="24"/>
    </location>
</feature>
<proteinExistence type="predicted"/>
<accession>A0A8K0HI77</accession>